<comment type="caution">
    <text evidence="11">The sequence shown here is derived from an EMBL/GenBank/DDBJ whole genome shotgun (WGS) entry which is preliminary data.</text>
</comment>
<evidence type="ECO:0000259" key="10">
    <source>
        <dbReference type="Pfam" id="PF05649"/>
    </source>
</evidence>
<dbReference type="PROSITE" id="PS51885">
    <property type="entry name" value="NEPRILYSIN"/>
    <property type="match status" value="1"/>
</dbReference>
<feature type="compositionally biased region" description="Acidic residues" evidence="7">
    <location>
        <begin position="80"/>
        <end position="89"/>
    </location>
</feature>
<gene>
    <name evidence="11" type="ORF">JBS370_LOCUS9152</name>
</gene>
<evidence type="ECO:0000256" key="8">
    <source>
        <dbReference type="SAM" id="SignalP"/>
    </source>
</evidence>
<keyword evidence="6" id="KW-0482">Metalloprotease</keyword>
<feature type="domain" description="Peptidase M13 C-terminal" evidence="9">
    <location>
        <begin position="354"/>
        <end position="530"/>
    </location>
</feature>
<dbReference type="CDD" id="cd08662">
    <property type="entry name" value="M13"/>
    <property type="match status" value="1"/>
</dbReference>
<dbReference type="SUPFAM" id="SSF55486">
    <property type="entry name" value="Metalloproteases ('zincins'), catalytic domain"/>
    <property type="match status" value="1"/>
</dbReference>
<keyword evidence="5" id="KW-0862">Zinc</keyword>
<dbReference type="PANTHER" id="PTHR11733:SF133">
    <property type="entry name" value="PHOSPHATE-REGULATING NEUTRAL ENDOPEPTIDASE PHEX"/>
    <property type="match status" value="1"/>
</dbReference>
<keyword evidence="3" id="KW-0479">Metal-binding</keyword>
<evidence type="ECO:0000256" key="1">
    <source>
        <dbReference type="ARBA" id="ARBA00001947"/>
    </source>
</evidence>
<evidence type="ECO:0000259" key="9">
    <source>
        <dbReference type="Pfam" id="PF01431"/>
    </source>
</evidence>
<evidence type="ECO:0000256" key="4">
    <source>
        <dbReference type="ARBA" id="ARBA00022801"/>
    </source>
</evidence>
<dbReference type="AlphaFoldDB" id="A0A818UBL2"/>
<evidence type="ECO:0000256" key="2">
    <source>
        <dbReference type="ARBA" id="ARBA00022670"/>
    </source>
</evidence>
<dbReference type="InterPro" id="IPR018497">
    <property type="entry name" value="Peptidase_M13_C"/>
</dbReference>
<name>A0A818UBL2_9BILA</name>
<dbReference type="Gene3D" id="3.40.390.10">
    <property type="entry name" value="Collagenase (Catalytic Domain)"/>
    <property type="match status" value="1"/>
</dbReference>
<comment type="cofactor">
    <cofactor evidence="1">
        <name>Zn(2+)</name>
        <dbReference type="ChEBI" id="CHEBI:29105"/>
    </cofactor>
</comment>
<organism evidence="11 12">
    <name type="scientific">Rotaria sordida</name>
    <dbReference type="NCBI Taxonomy" id="392033"/>
    <lineage>
        <taxon>Eukaryota</taxon>
        <taxon>Metazoa</taxon>
        <taxon>Spiralia</taxon>
        <taxon>Gnathifera</taxon>
        <taxon>Rotifera</taxon>
        <taxon>Eurotatoria</taxon>
        <taxon>Bdelloidea</taxon>
        <taxon>Philodinida</taxon>
        <taxon>Philodinidae</taxon>
        <taxon>Rotaria</taxon>
    </lineage>
</organism>
<dbReference type="PANTHER" id="PTHR11733">
    <property type="entry name" value="ZINC METALLOPROTEASE FAMILY M13 NEPRILYSIN-RELATED"/>
    <property type="match status" value="1"/>
</dbReference>
<dbReference type="InterPro" id="IPR024079">
    <property type="entry name" value="MetalloPept_cat_dom_sf"/>
</dbReference>
<evidence type="ECO:0000256" key="6">
    <source>
        <dbReference type="ARBA" id="ARBA00023049"/>
    </source>
</evidence>
<feature type="signal peptide" evidence="8">
    <location>
        <begin position="1"/>
        <end position="23"/>
    </location>
</feature>
<evidence type="ECO:0000313" key="12">
    <source>
        <dbReference type="Proteomes" id="UP000663836"/>
    </source>
</evidence>
<dbReference type="GO" id="GO:0046872">
    <property type="term" value="F:metal ion binding"/>
    <property type="evidence" value="ECO:0007669"/>
    <property type="project" value="UniProtKB-KW"/>
</dbReference>
<dbReference type="GO" id="GO:0016485">
    <property type="term" value="P:protein processing"/>
    <property type="evidence" value="ECO:0007669"/>
    <property type="project" value="TreeGrafter"/>
</dbReference>
<evidence type="ECO:0000256" key="5">
    <source>
        <dbReference type="ARBA" id="ARBA00022833"/>
    </source>
</evidence>
<dbReference type="Gene3D" id="1.10.1380.10">
    <property type="entry name" value="Neutral endopeptidase , domain2"/>
    <property type="match status" value="1"/>
</dbReference>
<feature type="region of interest" description="Disordered" evidence="7">
    <location>
        <begin position="43"/>
        <end position="131"/>
    </location>
</feature>
<dbReference type="EMBL" id="CAJOBD010000608">
    <property type="protein sequence ID" value="CAF3695574.1"/>
    <property type="molecule type" value="Genomic_DNA"/>
</dbReference>
<dbReference type="Pfam" id="PF01431">
    <property type="entry name" value="Peptidase_M13"/>
    <property type="match status" value="1"/>
</dbReference>
<dbReference type="GO" id="GO:0005886">
    <property type="term" value="C:plasma membrane"/>
    <property type="evidence" value="ECO:0007669"/>
    <property type="project" value="TreeGrafter"/>
</dbReference>
<dbReference type="PRINTS" id="PR00786">
    <property type="entry name" value="NEPRILYSIN"/>
</dbReference>
<dbReference type="InterPro" id="IPR000718">
    <property type="entry name" value="Peptidase_M13"/>
</dbReference>
<proteinExistence type="predicted"/>
<feature type="domain" description="Peptidase M13 N-terminal" evidence="10">
    <location>
        <begin position="158"/>
        <end position="277"/>
    </location>
</feature>
<dbReference type="Pfam" id="PF05649">
    <property type="entry name" value="Peptidase_M13_N"/>
    <property type="match status" value="1"/>
</dbReference>
<evidence type="ECO:0000256" key="7">
    <source>
        <dbReference type="SAM" id="MobiDB-lite"/>
    </source>
</evidence>
<keyword evidence="8" id="KW-0732">Signal</keyword>
<protein>
    <submittedName>
        <fullName evidence="11">Uncharacterized protein</fullName>
    </submittedName>
</protein>
<feature type="compositionally biased region" description="Pro residues" evidence="7">
    <location>
        <begin position="43"/>
        <end position="55"/>
    </location>
</feature>
<keyword evidence="2" id="KW-0645">Protease</keyword>
<feature type="compositionally biased region" description="Low complexity" evidence="7">
    <location>
        <begin position="56"/>
        <end position="66"/>
    </location>
</feature>
<reference evidence="11" key="1">
    <citation type="submission" date="2021-02" db="EMBL/GenBank/DDBJ databases">
        <authorList>
            <person name="Nowell W R."/>
        </authorList>
    </citation>
    <scope>NUCLEOTIDE SEQUENCE</scope>
</reference>
<dbReference type="GO" id="GO:0004222">
    <property type="term" value="F:metalloendopeptidase activity"/>
    <property type="evidence" value="ECO:0007669"/>
    <property type="project" value="InterPro"/>
</dbReference>
<evidence type="ECO:0000313" key="11">
    <source>
        <dbReference type="EMBL" id="CAF3695574.1"/>
    </source>
</evidence>
<sequence length="532" mass="61031">MSILVYFFCVVILQVSTSNRVLADDDAIEPKRFGFFGGFRPPPPIMMRSLPPPPTLVRRLTPTPSRYLTTKKPEPTDKPDEPEEPDFPDQPDHPEGPDLPDLPDIGSGDNNGLTTTTTTTTVASNSGRRRPQSMLIQYRAMLVKSNSLLESINETVDPCENFYEFSCGKWIKNAKIPAQNSKQNPQSQMKTNLQNALVDLISSSPTNGKTESKAIINARHWYNSCINESAIEEEGVNVILSFINKELGGWPVLLGDTWNESTFDFYRLILKLSQHNHFIPYTPDFIDYVRRLYLSANVYLMNTDIVTMISPEIILDITSILEEQPPRTVQNFLIWRFMIDQAWKMPKQFRDLEQQYRRIGFVIGHEIAHGFDDDARKYDMHGNEFSLWTNRTIEAFHKLKQCVVDQYNNYTLTQVNQQVAGERTKDENLADIVGLKMAFFAYREWARTHRNVDKKLPGLTKYSAEQMFFLSFGHAWCEKMSDAAAKFYLIVDIHSPPQFRVIGSTSNFVEFDRAFGCKPGQSNSRVDKCNVW</sequence>
<dbReference type="Proteomes" id="UP000663836">
    <property type="component" value="Unassembled WGS sequence"/>
</dbReference>
<evidence type="ECO:0000256" key="3">
    <source>
        <dbReference type="ARBA" id="ARBA00022723"/>
    </source>
</evidence>
<feature type="chain" id="PRO_5032796054" evidence="8">
    <location>
        <begin position="24"/>
        <end position="532"/>
    </location>
</feature>
<dbReference type="InterPro" id="IPR042089">
    <property type="entry name" value="Peptidase_M13_dom_2"/>
</dbReference>
<keyword evidence="4" id="KW-0378">Hydrolase</keyword>
<dbReference type="InterPro" id="IPR008753">
    <property type="entry name" value="Peptidase_M13_N"/>
</dbReference>
<accession>A0A818UBL2</accession>